<evidence type="ECO:0000256" key="3">
    <source>
        <dbReference type="ARBA" id="ARBA00005842"/>
    </source>
</evidence>
<dbReference type="InterPro" id="IPR039657">
    <property type="entry name" value="Dimethylallyltransferase"/>
</dbReference>
<accession>A0ABV6FPZ4</accession>
<comment type="subunit">
    <text evidence="10">Monomer.</text>
</comment>
<evidence type="ECO:0000256" key="9">
    <source>
        <dbReference type="ARBA" id="ARBA00049563"/>
    </source>
</evidence>
<dbReference type="InterPro" id="IPR018022">
    <property type="entry name" value="IPT"/>
</dbReference>
<dbReference type="InterPro" id="IPR027417">
    <property type="entry name" value="P-loop_NTPase"/>
</dbReference>
<dbReference type="EMBL" id="JBHLWI010000007">
    <property type="protein sequence ID" value="MFC0261811.1"/>
    <property type="molecule type" value="Genomic_DNA"/>
</dbReference>
<evidence type="ECO:0000256" key="10">
    <source>
        <dbReference type="HAMAP-Rule" id="MF_00185"/>
    </source>
</evidence>
<dbReference type="NCBIfam" id="TIGR00174">
    <property type="entry name" value="miaA"/>
    <property type="match status" value="1"/>
</dbReference>
<evidence type="ECO:0000256" key="8">
    <source>
        <dbReference type="ARBA" id="ARBA00022842"/>
    </source>
</evidence>
<name>A0ABV6FPZ4_9BACT</name>
<feature type="site" description="Interaction with substrate tRNA" evidence="10">
    <location>
        <position position="131"/>
    </location>
</feature>
<comment type="function">
    <text evidence="2 10 12">Catalyzes the transfer of a dimethylallyl group onto the adenine at position 37 in tRNAs that read codons beginning with uridine, leading to the formation of N6-(dimethylallyl)adenosine (i(6)A).</text>
</comment>
<dbReference type="SUPFAM" id="SSF52540">
    <property type="entry name" value="P-loop containing nucleoside triphosphate hydrolases"/>
    <property type="match status" value="1"/>
</dbReference>
<keyword evidence="15" id="KW-1185">Reference proteome</keyword>
<evidence type="ECO:0000256" key="6">
    <source>
        <dbReference type="ARBA" id="ARBA00022741"/>
    </source>
</evidence>
<comment type="similarity">
    <text evidence="3 10 13">Belongs to the IPP transferase family.</text>
</comment>
<dbReference type="EC" id="2.5.1.75" evidence="10"/>
<evidence type="ECO:0000313" key="15">
    <source>
        <dbReference type="Proteomes" id="UP001589797"/>
    </source>
</evidence>
<dbReference type="Gene3D" id="3.40.50.300">
    <property type="entry name" value="P-loop containing nucleotide triphosphate hydrolases"/>
    <property type="match status" value="1"/>
</dbReference>
<evidence type="ECO:0000256" key="7">
    <source>
        <dbReference type="ARBA" id="ARBA00022840"/>
    </source>
</evidence>
<comment type="cofactor">
    <cofactor evidence="1 10">
        <name>Mg(2+)</name>
        <dbReference type="ChEBI" id="CHEBI:18420"/>
    </cofactor>
</comment>
<dbReference type="Gene3D" id="1.10.20.140">
    <property type="match status" value="1"/>
</dbReference>
<organism evidence="14 15">
    <name type="scientific">Fontibacter flavus</name>
    <dbReference type="NCBI Taxonomy" id="654838"/>
    <lineage>
        <taxon>Bacteria</taxon>
        <taxon>Pseudomonadati</taxon>
        <taxon>Bacteroidota</taxon>
        <taxon>Cytophagia</taxon>
        <taxon>Cytophagales</taxon>
        <taxon>Cyclobacteriaceae</taxon>
        <taxon>Fontibacter</taxon>
    </lineage>
</organism>
<protein>
    <recommendedName>
        <fullName evidence="10">tRNA dimethylallyltransferase</fullName>
        <ecNumber evidence="10">2.5.1.75</ecNumber>
    </recommendedName>
    <alternativeName>
        <fullName evidence="10">Dimethylallyl diphosphate:tRNA dimethylallyltransferase</fullName>
        <shortName evidence="10">DMAPP:tRNA dimethylallyltransferase</shortName>
        <shortName evidence="10">DMATase</shortName>
    </alternativeName>
    <alternativeName>
        <fullName evidence="10">Isopentenyl-diphosphate:tRNA isopentenyltransferase</fullName>
        <shortName evidence="10">IPP transferase</shortName>
        <shortName evidence="10">IPPT</shortName>
        <shortName evidence="10">IPTase</shortName>
    </alternativeName>
</protein>
<dbReference type="PANTHER" id="PTHR11088">
    <property type="entry name" value="TRNA DIMETHYLALLYLTRANSFERASE"/>
    <property type="match status" value="1"/>
</dbReference>
<keyword evidence="5 10" id="KW-0819">tRNA processing</keyword>
<feature type="region of interest" description="Interaction with substrate tRNA" evidence="10">
    <location>
        <begin position="167"/>
        <end position="171"/>
    </location>
</feature>
<evidence type="ECO:0000256" key="12">
    <source>
        <dbReference type="RuleBase" id="RU003784"/>
    </source>
</evidence>
<feature type="region of interest" description="Interaction with substrate tRNA" evidence="10">
    <location>
        <begin position="43"/>
        <end position="46"/>
    </location>
</feature>
<keyword evidence="7 10" id="KW-0067">ATP-binding</keyword>
<sequence>MKNILGQGNNKYLIVVVGPTAVGKTSLCIHLAKCFDTEIISADSRQFFRETEIGTAKPTTEELKQVVHHLIDHKSIFEPYDVKEFEQDALKILNDQFLTRDVVVMTGGSGMYIDAVCNGMDEIPEIDPKIRESVILDYQEKGLGYLQQELMRLDPVYYQEVDLMNPQRLMRGIEVCKGTGKSFSSFRVKKITKRPFEIIKIGLERDRKELYQRIDLRMDQMVNEGLFQEAENLFPYRNLNALQTVGYSEIFGYLEGKYDKDEAIRLLKRNSRRYAKRQLTWFRRDPEIQWFHPENQNEIIGFITEKMKNN</sequence>
<keyword evidence="6 10" id="KW-0547">Nucleotide-binding</keyword>
<dbReference type="Proteomes" id="UP001589797">
    <property type="component" value="Unassembled WGS sequence"/>
</dbReference>
<gene>
    <name evidence="10 14" type="primary">miaA</name>
    <name evidence="14" type="ORF">ACFFIP_03895</name>
</gene>
<dbReference type="Pfam" id="PF01715">
    <property type="entry name" value="IPPT"/>
    <property type="match status" value="1"/>
</dbReference>
<evidence type="ECO:0000256" key="13">
    <source>
        <dbReference type="RuleBase" id="RU003785"/>
    </source>
</evidence>
<evidence type="ECO:0000256" key="2">
    <source>
        <dbReference type="ARBA" id="ARBA00003213"/>
    </source>
</evidence>
<evidence type="ECO:0000256" key="4">
    <source>
        <dbReference type="ARBA" id="ARBA00022679"/>
    </source>
</evidence>
<comment type="caution">
    <text evidence="10">Lacks conserved residue(s) required for the propagation of feature annotation.</text>
</comment>
<dbReference type="HAMAP" id="MF_00185">
    <property type="entry name" value="IPP_trans"/>
    <property type="match status" value="1"/>
</dbReference>
<feature type="binding site" evidence="10">
    <location>
        <begin position="20"/>
        <end position="25"/>
    </location>
    <ligand>
        <name>substrate</name>
    </ligand>
</feature>
<dbReference type="GO" id="GO:0052381">
    <property type="term" value="F:tRNA dimethylallyltransferase activity"/>
    <property type="evidence" value="ECO:0007669"/>
    <property type="project" value="UniProtKB-EC"/>
</dbReference>
<comment type="caution">
    <text evidence="14">The sequence shown here is derived from an EMBL/GenBank/DDBJ whole genome shotgun (WGS) entry which is preliminary data.</text>
</comment>
<keyword evidence="4 10" id="KW-0808">Transferase</keyword>
<reference evidence="14 15" key="1">
    <citation type="submission" date="2024-09" db="EMBL/GenBank/DDBJ databases">
        <authorList>
            <person name="Sun Q."/>
            <person name="Mori K."/>
        </authorList>
    </citation>
    <scope>NUCLEOTIDE SEQUENCE [LARGE SCALE GENOMIC DNA]</scope>
    <source>
        <strain evidence="14 15">CCM 7650</strain>
    </source>
</reference>
<dbReference type="RefSeq" id="WP_382386253.1">
    <property type="nucleotide sequence ID" value="NZ_JBHLWI010000007.1"/>
</dbReference>
<feature type="site" description="Interaction with substrate tRNA" evidence="10">
    <location>
        <position position="109"/>
    </location>
</feature>
<feature type="binding site" evidence="10">
    <location>
        <begin position="18"/>
        <end position="25"/>
    </location>
    <ligand>
        <name>ATP</name>
        <dbReference type="ChEBI" id="CHEBI:30616"/>
    </ligand>
</feature>
<evidence type="ECO:0000256" key="5">
    <source>
        <dbReference type="ARBA" id="ARBA00022694"/>
    </source>
</evidence>
<evidence type="ECO:0000256" key="1">
    <source>
        <dbReference type="ARBA" id="ARBA00001946"/>
    </source>
</evidence>
<evidence type="ECO:0000313" key="14">
    <source>
        <dbReference type="EMBL" id="MFC0261811.1"/>
    </source>
</evidence>
<keyword evidence="8 10" id="KW-0460">Magnesium</keyword>
<evidence type="ECO:0000256" key="11">
    <source>
        <dbReference type="RuleBase" id="RU003783"/>
    </source>
</evidence>
<proteinExistence type="inferred from homology"/>
<comment type="catalytic activity">
    <reaction evidence="9 10 11">
        <text>adenosine(37) in tRNA + dimethylallyl diphosphate = N(6)-dimethylallyladenosine(37) in tRNA + diphosphate</text>
        <dbReference type="Rhea" id="RHEA:26482"/>
        <dbReference type="Rhea" id="RHEA-COMP:10162"/>
        <dbReference type="Rhea" id="RHEA-COMP:10375"/>
        <dbReference type="ChEBI" id="CHEBI:33019"/>
        <dbReference type="ChEBI" id="CHEBI:57623"/>
        <dbReference type="ChEBI" id="CHEBI:74411"/>
        <dbReference type="ChEBI" id="CHEBI:74415"/>
        <dbReference type="EC" id="2.5.1.75"/>
    </reaction>
</comment>
<dbReference type="PANTHER" id="PTHR11088:SF60">
    <property type="entry name" value="TRNA DIMETHYLALLYLTRANSFERASE"/>
    <property type="match status" value="1"/>
</dbReference>